<accession>A0A0E9X2M6</accession>
<reference evidence="1" key="2">
    <citation type="journal article" date="2015" name="Fish Shellfish Immunol.">
        <title>Early steps in the European eel (Anguilla anguilla)-Vibrio vulnificus interaction in the gills: Role of the RtxA13 toxin.</title>
        <authorList>
            <person name="Callol A."/>
            <person name="Pajuelo D."/>
            <person name="Ebbesson L."/>
            <person name="Teles M."/>
            <person name="MacKenzie S."/>
            <person name="Amaro C."/>
        </authorList>
    </citation>
    <scope>NUCLEOTIDE SEQUENCE</scope>
</reference>
<dbReference type="EMBL" id="GBXM01012654">
    <property type="protein sequence ID" value="JAH95923.1"/>
    <property type="molecule type" value="Transcribed_RNA"/>
</dbReference>
<proteinExistence type="predicted"/>
<dbReference type="AlphaFoldDB" id="A0A0E9X2M6"/>
<evidence type="ECO:0000313" key="1">
    <source>
        <dbReference type="EMBL" id="JAH95923.1"/>
    </source>
</evidence>
<protein>
    <submittedName>
        <fullName evidence="1">Uncharacterized protein</fullName>
    </submittedName>
</protein>
<sequence length="59" mass="6641">MAYSAFKASTKRYTFTKVTGWKSGIQENMEAILPGWLLLKDTALVSPGCEQTPKRKTFL</sequence>
<reference evidence="1" key="1">
    <citation type="submission" date="2014-11" db="EMBL/GenBank/DDBJ databases">
        <authorList>
            <person name="Amaro Gonzalez C."/>
        </authorList>
    </citation>
    <scope>NUCLEOTIDE SEQUENCE</scope>
</reference>
<organism evidence="1">
    <name type="scientific">Anguilla anguilla</name>
    <name type="common">European freshwater eel</name>
    <name type="synonym">Muraena anguilla</name>
    <dbReference type="NCBI Taxonomy" id="7936"/>
    <lineage>
        <taxon>Eukaryota</taxon>
        <taxon>Metazoa</taxon>
        <taxon>Chordata</taxon>
        <taxon>Craniata</taxon>
        <taxon>Vertebrata</taxon>
        <taxon>Euteleostomi</taxon>
        <taxon>Actinopterygii</taxon>
        <taxon>Neopterygii</taxon>
        <taxon>Teleostei</taxon>
        <taxon>Anguilliformes</taxon>
        <taxon>Anguillidae</taxon>
        <taxon>Anguilla</taxon>
    </lineage>
</organism>
<name>A0A0E9X2M6_ANGAN</name>